<dbReference type="Pfam" id="PF13923">
    <property type="entry name" value="zf-C3HC4_2"/>
    <property type="match status" value="1"/>
</dbReference>
<keyword evidence="8 15" id="KW-0833">Ubl conjugation pathway</keyword>
<dbReference type="KEGG" id="bcom:BAUCODRAFT_106504"/>
<dbReference type="Proteomes" id="UP000011761">
    <property type="component" value="Unassembled WGS sequence"/>
</dbReference>
<reference evidence="19 20" key="1">
    <citation type="journal article" date="2012" name="PLoS Pathog.">
        <title>Diverse lifestyles and strategies of plant pathogenesis encoded in the genomes of eighteen Dothideomycetes fungi.</title>
        <authorList>
            <person name="Ohm R.A."/>
            <person name="Feau N."/>
            <person name="Henrissat B."/>
            <person name="Schoch C.L."/>
            <person name="Horwitz B.A."/>
            <person name="Barry K.W."/>
            <person name="Condon B.J."/>
            <person name="Copeland A.C."/>
            <person name="Dhillon B."/>
            <person name="Glaser F."/>
            <person name="Hesse C.N."/>
            <person name="Kosti I."/>
            <person name="LaButti K."/>
            <person name="Lindquist E.A."/>
            <person name="Lucas S."/>
            <person name="Salamov A.A."/>
            <person name="Bradshaw R.E."/>
            <person name="Ciuffetti L."/>
            <person name="Hamelin R.C."/>
            <person name="Kema G.H.J."/>
            <person name="Lawrence C."/>
            <person name="Scott J.A."/>
            <person name="Spatafora J.W."/>
            <person name="Turgeon B.G."/>
            <person name="de Wit P.J.G.M."/>
            <person name="Zhong S."/>
            <person name="Goodwin S.B."/>
            <person name="Grigoriev I.V."/>
        </authorList>
    </citation>
    <scope>NUCLEOTIDE SEQUENCE [LARGE SCALE GENOMIC DNA]</scope>
    <source>
        <strain evidence="19 20">UAMH 10762</strain>
    </source>
</reference>
<evidence type="ECO:0000256" key="4">
    <source>
        <dbReference type="ARBA" id="ARBA00005555"/>
    </source>
</evidence>
<gene>
    <name evidence="19" type="ORF">BAUCODRAFT_106504</name>
</gene>
<evidence type="ECO:0000256" key="1">
    <source>
        <dbReference type="ARBA" id="ARBA00000900"/>
    </source>
</evidence>
<evidence type="ECO:0000256" key="7">
    <source>
        <dbReference type="ARBA" id="ARBA00022771"/>
    </source>
</evidence>
<dbReference type="Pfam" id="PF08647">
    <property type="entry name" value="BRE1"/>
    <property type="match status" value="1"/>
</dbReference>
<dbReference type="OrthoDB" id="654191at2759"/>
<dbReference type="EC" id="2.3.2.27" evidence="15"/>
<feature type="domain" description="RING-type" evidence="18">
    <location>
        <begin position="692"/>
        <end position="730"/>
    </location>
</feature>
<feature type="compositionally biased region" description="Basic and acidic residues" evidence="17">
    <location>
        <begin position="40"/>
        <end position="54"/>
    </location>
</feature>
<dbReference type="InterPro" id="IPR017907">
    <property type="entry name" value="Znf_RING_CS"/>
</dbReference>
<dbReference type="RefSeq" id="XP_007675678.1">
    <property type="nucleotide sequence ID" value="XM_007677488.1"/>
</dbReference>
<dbReference type="OMA" id="YRQMQEY"/>
<evidence type="ECO:0000256" key="15">
    <source>
        <dbReference type="RuleBase" id="RU365038"/>
    </source>
</evidence>
<dbReference type="InterPro" id="IPR013956">
    <property type="entry name" value="E3_ubiquit_lig_Bre1"/>
</dbReference>
<feature type="region of interest" description="Disordered" evidence="17">
    <location>
        <begin position="655"/>
        <end position="679"/>
    </location>
</feature>
<keyword evidence="5 15" id="KW-0808">Transferase</keyword>
<comment type="pathway">
    <text evidence="3 15">Protein modification; protein ubiquitination.</text>
</comment>
<feature type="coiled-coil region" evidence="16">
    <location>
        <begin position="178"/>
        <end position="209"/>
    </location>
</feature>
<dbReference type="HOGENOM" id="CLU_019713_2_0_1"/>
<evidence type="ECO:0000256" key="16">
    <source>
        <dbReference type="SAM" id="Coils"/>
    </source>
</evidence>
<dbReference type="GO" id="GO:0006325">
    <property type="term" value="P:chromatin organization"/>
    <property type="evidence" value="ECO:0007669"/>
    <property type="project" value="UniProtKB-KW"/>
</dbReference>
<keyword evidence="20" id="KW-1185">Reference proteome</keyword>
<evidence type="ECO:0000256" key="2">
    <source>
        <dbReference type="ARBA" id="ARBA00004123"/>
    </source>
</evidence>
<evidence type="ECO:0000256" key="3">
    <source>
        <dbReference type="ARBA" id="ARBA00004906"/>
    </source>
</evidence>
<feature type="compositionally biased region" description="Basic and acidic residues" evidence="17">
    <location>
        <begin position="655"/>
        <end position="676"/>
    </location>
</feature>
<evidence type="ECO:0000256" key="12">
    <source>
        <dbReference type="ARBA" id="ARBA00023242"/>
    </source>
</evidence>
<accession>M2ND75</accession>
<dbReference type="STRING" id="717646.M2ND75"/>
<protein>
    <recommendedName>
        <fullName evidence="15">E3 ubiquitin protein ligase</fullName>
        <ecNumber evidence="15">2.3.2.27</ecNumber>
    </recommendedName>
</protein>
<feature type="coiled-coil region" evidence="16">
    <location>
        <begin position="64"/>
        <end position="91"/>
    </location>
</feature>
<evidence type="ECO:0000256" key="8">
    <source>
        <dbReference type="ARBA" id="ARBA00022786"/>
    </source>
</evidence>
<name>M2ND75_BAUPA</name>
<proteinExistence type="inferred from homology"/>
<dbReference type="PROSITE" id="PS50089">
    <property type="entry name" value="ZF_RING_2"/>
    <property type="match status" value="1"/>
</dbReference>
<keyword evidence="7 14" id="KW-0863">Zinc-finger</keyword>
<dbReference type="AlphaFoldDB" id="M2ND75"/>
<dbReference type="GO" id="GO:0033503">
    <property type="term" value="C:HULC complex"/>
    <property type="evidence" value="ECO:0007669"/>
    <property type="project" value="TreeGrafter"/>
</dbReference>
<dbReference type="SMART" id="SM00184">
    <property type="entry name" value="RING"/>
    <property type="match status" value="1"/>
</dbReference>
<dbReference type="PANTHER" id="PTHR23163:SF0">
    <property type="entry name" value="E3 UBIQUITIN-PROTEIN LIGASE BRE1"/>
    <property type="match status" value="1"/>
</dbReference>
<keyword evidence="10 15" id="KW-0156">Chromatin regulator</keyword>
<dbReference type="GeneID" id="19107117"/>
<feature type="compositionally biased region" description="Polar residues" evidence="17">
    <location>
        <begin position="249"/>
        <end position="259"/>
    </location>
</feature>
<comment type="similarity">
    <text evidence="4 15">Belongs to the BRE1 family.</text>
</comment>
<dbReference type="UniPathway" id="UPA00143"/>
<dbReference type="Pfam" id="PF26095">
    <property type="entry name" value="CC_Bre1"/>
    <property type="match status" value="1"/>
</dbReference>
<evidence type="ECO:0000256" key="5">
    <source>
        <dbReference type="ARBA" id="ARBA00022679"/>
    </source>
</evidence>
<evidence type="ECO:0000256" key="14">
    <source>
        <dbReference type="PROSITE-ProRule" id="PRU00175"/>
    </source>
</evidence>
<dbReference type="SUPFAM" id="SSF57850">
    <property type="entry name" value="RING/U-box"/>
    <property type="match status" value="1"/>
</dbReference>
<dbReference type="EMBL" id="KB445554">
    <property type="protein sequence ID" value="EMC97159.1"/>
    <property type="molecule type" value="Genomic_DNA"/>
</dbReference>
<sequence length="745" mass="83546">MTTTQTAGVALPSFDKLKMEERKRSLLPDGDDGAPRAKRLVKDENGQAMRMDNEKEKEIESFQKDAILRQLKEYKRQKRDLDEQLSEMTKKCRYHDDHLRAVDGFFAQLLDEIRVLASTSLPTPPPSATAPTGEEMYGSALLFENSHVFSEHLQARSQSIRSAIADLFGRLPSATPDVESLRAQLNELLAKEKEHAVQLRKALDDQESLTQRWEAAVERYMMAEKKLDRAKSQQVLKLERQAIMGGNADVTSPTTSKASGTPVKKEHSAVNGELENGLLSAEAEAARKEALAVAERQKAQVEEVEAENERLTNELSAARTKLASLSDDDYAETSIFKTFKSQYEDVVRRVNDLEATNVQLREEAQKLQSERTSYRRQIDDENREHSNDSEAQIARAETDLARIRQARDDVTAEVEVRRRAEESRRSANDLVKELAEAKDMKIAALEAEIARLKTQVEDSVGADQDIAGVDNTDLESLDNEALKLRLRTLEGQHALLSNELSSMEAAWRKTSALATQKVAETANQEELVARLNAEKAKADQKYFAAMKSNDMKQGELRSLKMQNAKSSEIVTQLKESEGKARELVSNLERQIAESKDALAKLEQQHRTLEQKNKESAMGLEGSRKQIGEFKTLISAKDKEILAAGKAKRDAEAELERTQTRLEDSRKQVESLRKTRAAENSATSDEWRKVAICPVCNTNLRNTTLKLCGHVFCGECVQRLIANRNRKCPSCARAFGNGDFMGIVLT</sequence>
<evidence type="ECO:0000313" key="20">
    <source>
        <dbReference type="Proteomes" id="UP000011761"/>
    </source>
</evidence>
<keyword evidence="12 15" id="KW-0539">Nucleus</keyword>
<dbReference type="eggNOG" id="KOG0978">
    <property type="taxonomic scope" value="Eukaryota"/>
</dbReference>
<feature type="region of interest" description="Disordered" evidence="17">
    <location>
        <begin position="20"/>
        <end position="54"/>
    </location>
</feature>
<feature type="coiled-coil region" evidence="16">
    <location>
        <begin position="570"/>
        <end position="618"/>
    </location>
</feature>
<feature type="region of interest" description="Disordered" evidence="17">
    <location>
        <begin position="364"/>
        <end position="392"/>
    </location>
</feature>
<dbReference type="PANTHER" id="PTHR23163">
    <property type="entry name" value="RING FINGER PROTEIN-RELATED"/>
    <property type="match status" value="1"/>
</dbReference>
<evidence type="ECO:0000256" key="6">
    <source>
        <dbReference type="ARBA" id="ARBA00022723"/>
    </source>
</evidence>
<keyword evidence="11 15" id="KW-0175">Coiled coil</keyword>
<evidence type="ECO:0000256" key="11">
    <source>
        <dbReference type="ARBA" id="ARBA00023054"/>
    </source>
</evidence>
<evidence type="ECO:0000259" key="18">
    <source>
        <dbReference type="PROSITE" id="PS50089"/>
    </source>
</evidence>
<evidence type="ECO:0000313" key="19">
    <source>
        <dbReference type="EMBL" id="EMC97159.1"/>
    </source>
</evidence>
<dbReference type="InterPro" id="IPR013083">
    <property type="entry name" value="Znf_RING/FYVE/PHD"/>
</dbReference>
<comment type="subcellular location">
    <subcellularLocation>
        <location evidence="2 15">Nucleus</location>
    </subcellularLocation>
</comment>
<dbReference type="GO" id="GO:0061630">
    <property type="term" value="F:ubiquitin protein ligase activity"/>
    <property type="evidence" value="ECO:0007669"/>
    <property type="project" value="UniProtKB-EC"/>
</dbReference>
<dbReference type="CDD" id="cd16499">
    <property type="entry name" value="RING-HC_Bre1-like"/>
    <property type="match status" value="1"/>
</dbReference>
<dbReference type="InterPro" id="IPR058643">
    <property type="entry name" value="BRE1-like_CC"/>
</dbReference>
<dbReference type="PROSITE" id="PS00518">
    <property type="entry name" value="ZF_RING_1"/>
    <property type="match status" value="1"/>
</dbReference>
<comment type="function">
    <text evidence="13">E3 ubiquitin-protein ligase that mediates monoubiquitination of histone H2B to form H2BK123ub1. H2BK123ub1 gives a specific tag for epigenetic transcriptional activation and is also a prerequisite for H3K4me and H3K79me formation.</text>
</comment>
<evidence type="ECO:0000256" key="13">
    <source>
        <dbReference type="ARBA" id="ARBA00059679"/>
    </source>
</evidence>
<evidence type="ECO:0000256" key="10">
    <source>
        <dbReference type="ARBA" id="ARBA00022853"/>
    </source>
</evidence>
<dbReference type="GO" id="GO:0008270">
    <property type="term" value="F:zinc ion binding"/>
    <property type="evidence" value="ECO:0007669"/>
    <property type="project" value="UniProtKB-KW"/>
</dbReference>
<evidence type="ECO:0000256" key="17">
    <source>
        <dbReference type="SAM" id="MobiDB-lite"/>
    </source>
</evidence>
<comment type="catalytic activity">
    <reaction evidence="1 15">
        <text>S-ubiquitinyl-[E2 ubiquitin-conjugating enzyme]-L-cysteine + [acceptor protein]-L-lysine = [E2 ubiquitin-conjugating enzyme]-L-cysteine + N(6)-ubiquitinyl-[acceptor protein]-L-lysine.</text>
        <dbReference type="EC" id="2.3.2.27"/>
    </reaction>
</comment>
<feature type="region of interest" description="Disordered" evidence="17">
    <location>
        <begin position="246"/>
        <end position="267"/>
    </location>
</feature>
<evidence type="ECO:0000256" key="9">
    <source>
        <dbReference type="ARBA" id="ARBA00022833"/>
    </source>
</evidence>
<dbReference type="InterPro" id="IPR001841">
    <property type="entry name" value="Znf_RING"/>
</dbReference>
<feature type="compositionally biased region" description="Basic and acidic residues" evidence="17">
    <location>
        <begin position="364"/>
        <end position="388"/>
    </location>
</feature>
<keyword evidence="9 15" id="KW-0862">Zinc</keyword>
<dbReference type="GO" id="GO:0016567">
    <property type="term" value="P:protein ubiquitination"/>
    <property type="evidence" value="ECO:0007669"/>
    <property type="project" value="UniProtKB-UniRule"/>
</dbReference>
<organism evidence="19 20">
    <name type="scientific">Baudoinia panamericana (strain UAMH 10762)</name>
    <name type="common">Angels' share fungus</name>
    <name type="synonym">Baudoinia compniacensis (strain UAMH 10762)</name>
    <dbReference type="NCBI Taxonomy" id="717646"/>
    <lineage>
        <taxon>Eukaryota</taxon>
        <taxon>Fungi</taxon>
        <taxon>Dikarya</taxon>
        <taxon>Ascomycota</taxon>
        <taxon>Pezizomycotina</taxon>
        <taxon>Dothideomycetes</taxon>
        <taxon>Dothideomycetidae</taxon>
        <taxon>Mycosphaerellales</taxon>
        <taxon>Teratosphaeriaceae</taxon>
        <taxon>Baudoinia</taxon>
    </lineage>
</organism>
<keyword evidence="6 15" id="KW-0479">Metal-binding</keyword>
<dbReference type="Gene3D" id="3.30.40.10">
    <property type="entry name" value="Zinc/RING finger domain, C3HC4 (zinc finger)"/>
    <property type="match status" value="1"/>
</dbReference>
<dbReference type="GO" id="GO:0005634">
    <property type="term" value="C:nucleus"/>
    <property type="evidence" value="ECO:0007669"/>
    <property type="project" value="UniProtKB-SubCell"/>
</dbReference>